<evidence type="ECO:0008006" key="9">
    <source>
        <dbReference type="Google" id="ProtNLM"/>
    </source>
</evidence>
<dbReference type="PANTHER" id="PTHR12780">
    <property type="entry name" value="RNA POLYMERASE III DNA DIRECTED , 39KD SUBUNIT-RELATED"/>
    <property type="match status" value="1"/>
</dbReference>
<dbReference type="Pfam" id="PF05158">
    <property type="entry name" value="RNA_pol_Rpc34"/>
    <property type="match status" value="1"/>
</dbReference>
<dbReference type="OrthoDB" id="613763at2759"/>
<comment type="similarity">
    <text evidence="2">Belongs to the eukaryotic RPC34/RPC39 RNA polymerase subunit family.</text>
</comment>
<keyword evidence="8" id="KW-1185">Reference proteome</keyword>
<dbReference type="GO" id="GO:0006383">
    <property type="term" value="P:transcription by RNA polymerase III"/>
    <property type="evidence" value="ECO:0007669"/>
    <property type="project" value="InterPro"/>
</dbReference>
<evidence type="ECO:0000256" key="3">
    <source>
        <dbReference type="ARBA" id="ARBA00022478"/>
    </source>
</evidence>
<dbReference type="AlphaFoldDB" id="A0A9W8K4G4"/>
<evidence type="ECO:0000256" key="6">
    <source>
        <dbReference type="SAM" id="MobiDB-lite"/>
    </source>
</evidence>
<reference evidence="7" key="1">
    <citation type="submission" date="2022-07" db="EMBL/GenBank/DDBJ databases">
        <title>Genome Sequence of Agrocybe chaxingu.</title>
        <authorList>
            <person name="Buettner E."/>
        </authorList>
    </citation>
    <scope>NUCLEOTIDE SEQUENCE</scope>
    <source>
        <strain evidence="7">MP-N11</strain>
    </source>
</reference>
<dbReference type="Proteomes" id="UP001148786">
    <property type="component" value="Unassembled WGS sequence"/>
</dbReference>
<comment type="subcellular location">
    <subcellularLocation>
        <location evidence="1">Nucleus</location>
    </subcellularLocation>
</comment>
<evidence type="ECO:0000256" key="2">
    <source>
        <dbReference type="ARBA" id="ARBA00011038"/>
    </source>
</evidence>
<dbReference type="FunFam" id="1.10.10.10:FF:000116">
    <property type="entry name" value="DNA-directed RNA polymerase III subunit RPC6"/>
    <property type="match status" value="1"/>
</dbReference>
<organism evidence="7 8">
    <name type="scientific">Agrocybe chaxingu</name>
    <dbReference type="NCBI Taxonomy" id="84603"/>
    <lineage>
        <taxon>Eukaryota</taxon>
        <taxon>Fungi</taxon>
        <taxon>Dikarya</taxon>
        <taxon>Basidiomycota</taxon>
        <taxon>Agaricomycotina</taxon>
        <taxon>Agaricomycetes</taxon>
        <taxon>Agaricomycetidae</taxon>
        <taxon>Agaricales</taxon>
        <taxon>Agaricineae</taxon>
        <taxon>Strophariaceae</taxon>
        <taxon>Agrocybe</taxon>
    </lineage>
</organism>
<dbReference type="InterPro" id="IPR036388">
    <property type="entry name" value="WH-like_DNA-bd_sf"/>
</dbReference>
<keyword evidence="3" id="KW-0240">DNA-directed RNA polymerase</keyword>
<dbReference type="SUPFAM" id="SSF46785">
    <property type="entry name" value="Winged helix' DNA-binding domain"/>
    <property type="match status" value="1"/>
</dbReference>
<dbReference type="InterPro" id="IPR016049">
    <property type="entry name" value="RNA_pol_Rpc34-like"/>
</dbReference>
<gene>
    <name evidence="7" type="ORF">NLJ89_g6984</name>
</gene>
<evidence type="ECO:0000256" key="4">
    <source>
        <dbReference type="ARBA" id="ARBA00023163"/>
    </source>
</evidence>
<dbReference type="GO" id="GO:0005737">
    <property type="term" value="C:cytoplasm"/>
    <property type="evidence" value="ECO:0007669"/>
    <property type="project" value="UniProtKB-ARBA"/>
</dbReference>
<dbReference type="InterPro" id="IPR036390">
    <property type="entry name" value="WH_DNA-bd_sf"/>
</dbReference>
<keyword evidence="4" id="KW-0804">Transcription</keyword>
<dbReference type="EMBL" id="JANKHO010000790">
    <property type="protein sequence ID" value="KAJ3506232.1"/>
    <property type="molecule type" value="Genomic_DNA"/>
</dbReference>
<evidence type="ECO:0000313" key="7">
    <source>
        <dbReference type="EMBL" id="KAJ3506232.1"/>
    </source>
</evidence>
<feature type="region of interest" description="Disordered" evidence="6">
    <location>
        <begin position="276"/>
        <end position="423"/>
    </location>
</feature>
<evidence type="ECO:0000256" key="5">
    <source>
        <dbReference type="ARBA" id="ARBA00023242"/>
    </source>
</evidence>
<evidence type="ECO:0000256" key="1">
    <source>
        <dbReference type="ARBA" id="ARBA00004123"/>
    </source>
</evidence>
<feature type="compositionally biased region" description="Basic residues" evidence="6">
    <location>
        <begin position="375"/>
        <end position="385"/>
    </location>
</feature>
<accession>A0A9W8K4G4</accession>
<protein>
    <recommendedName>
        <fullName evidence="9">DNA-directed RNA polymerase III subunit RPC6</fullName>
    </recommendedName>
</protein>
<dbReference type="InterPro" id="IPR007832">
    <property type="entry name" value="RNA_pol_Rpc34"/>
</dbReference>
<dbReference type="GO" id="GO:0005666">
    <property type="term" value="C:RNA polymerase III complex"/>
    <property type="evidence" value="ECO:0007669"/>
    <property type="project" value="InterPro"/>
</dbReference>
<dbReference type="GO" id="GO:0005654">
    <property type="term" value="C:nucleoplasm"/>
    <property type="evidence" value="ECO:0007669"/>
    <property type="project" value="UniProtKB-ARBA"/>
</dbReference>
<evidence type="ECO:0000313" key="8">
    <source>
        <dbReference type="Proteomes" id="UP001148786"/>
    </source>
</evidence>
<comment type="caution">
    <text evidence="7">The sequence shown here is derived from an EMBL/GenBank/DDBJ whole genome shotgun (WGS) entry which is preliminary data.</text>
</comment>
<keyword evidence="5" id="KW-0539">Nucleus</keyword>
<feature type="compositionally biased region" description="Basic residues" evidence="6">
    <location>
        <begin position="401"/>
        <end position="412"/>
    </location>
</feature>
<proteinExistence type="inferred from homology"/>
<feature type="compositionally biased region" description="Basic and acidic residues" evidence="6">
    <location>
        <begin position="338"/>
        <end position="352"/>
    </location>
</feature>
<name>A0A9W8K4G4_9AGAR</name>
<dbReference type="Gene3D" id="1.10.10.10">
    <property type="entry name" value="Winged helix-like DNA-binding domain superfamily/Winged helix DNA-binding domain"/>
    <property type="match status" value="1"/>
</dbReference>
<sequence>MSKRPPNELESRLHQAALASSKKVSLTLALTAYPIHLFHPKELTAKQAESIVPDATTRQNALNFLLAVGLFKGLKSSSGHVSFRAVSKEEITATKGLTGEENLVLGHIKSSGNEGIWTKHLKAKTSLHQTVIDRCLKTLTQKRLIKRVQSVQHITRKIYMLEGLEPSIALTGGPWYTDNELDTEFIQNLTDACYKLISDISFPKRRNSAEGVLYPISHAPQYPTAENIRESLRKARLTETELTAEHVEMLLNVLILDGKIEKIPAFGSALWNSDAIGDGDESEDGKSSQKKKRKKRTDDDSDQDDSRTKRKKKKHTTSDEETNSDEEPSRRKRKRSKVKVEPDSETHSEAEAKKKKKKKQVSSDLESSSEEERSRKKSKKKKKKAVSSESDSSSESETERRPKKKSWTKSTKRSPSPNAFFDFGTGSGGGSVYRALKEVNSAFGWTESPVFSERYCTVYLEPTGLLGFEDHLRLSNTSQVFSNYSFVKIFPIHKGEHLESPSLRFGPVDSHNPIRHVKLYPFEIKP</sequence>